<dbReference type="KEGG" id="fcy:FRACYDRAFT_166764"/>
<dbReference type="PANTHER" id="PTHR10015:SF206">
    <property type="entry name" value="HSF-TYPE DNA-BINDING DOMAIN-CONTAINING PROTEIN"/>
    <property type="match status" value="1"/>
</dbReference>
<keyword evidence="7" id="KW-1185">Reference proteome</keyword>
<comment type="subcellular location">
    <subcellularLocation>
        <location evidence="1">Nucleus</location>
    </subcellularLocation>
</comment>
<evidence type="ECO:0000256" key="4">
    <source>
        <dbReference type="RuleBase" id="RU004020"/>
    </source>
</evidence>
<gene>
    <name evidence="6" type="ORF">FRACYDRAFT_166764</name>
</gene>
<dbReference type="GO" id="GO:0003700">
    <property type="term" value="F:DNA-binding transcription factor activity"/>
    <property type="evidence" value="ECO:0007669"/>
    <property type="project" value="InterPro"/>
</dbReference>
<name>A0A1E7FZE9_9STRA</name>
<dbReference type="EMBL" id="KV784353">
    <property type="protein sequence ID" value="OEU23183.1"/>
    <property type="molecule type" value="Genomic_DNA"/>
</dbReference>
<dbReference type="AlphaFoldDB" id="A0A1E7FZE9"/>
<dbReference type="InterPro" id="IPR000232">
    <property type="entry name" value="HSF_DNA-bd"/>
</dbReference>
<evidence type="ECO:0000259" key="5">
    <source>
        <dbReference type="SMART" id="SM00415"/>
    </source>
</evidence>
<dbReference type="GO" id="GO:0043565">
    <property type="term" value="F:sequence-specific DNA binding"/>
    <property type="evidence" value="ECO:0007669"/>
    <property type="project" value="InterPro"/>
</dbReference>
<proteinExistence type="inferred from homology"/>
<keyword evidence="2" id="KW-0238">DNA-binding</keyword>
<dbReference type="InterPro" id="IPR036390">
    <property type="entry name" value="WH_DNA-bd_sf"/>
</dbReference>
<evidence type="ECO:0000256" key="3">
    <source>
        <dbReference type="ARBA" id="ARBA00023242"/>
    </source>
</evidence>
<evidence type="ECO:0000313" key="6">
    <source>
        <dbReference type="EMBL" id="OEU23183.1"/>
    </source>
</evidence>
<organism evidence="6 7">
    <name type="scientific">Fragilariopsis cylindrus CCMP1102</name>
    <dbReference type="NCBI Taxonomy" id="635003"/>
    <lineage>
        <taxon>Eukaryota</taxon>
        <taxon>Sar</taxon>
        <taxon>Stramenopiles</taxon>
        <taxon>Ochrophyta</taxon>
        <taxon>Bacillariophyta</taxon>
        <taxon>Bacillariophyceae</taxon>
        <taxon>Bacillariophycidae</taxon>
        <taxon>Bacillariales</taxon>
        <taxon>Bacillariaceae</taxon>
        <taxon>Fragilariopsis</taxon>
    </lineage>
</organism>
<dbReference type="GO" id="GO:0005634">
    <property type="term" value="C:nucleus"/>
    <property type="evidence" value="ECO:0007669"/>
    <property type="project" value="UniProtKB-SubCell"/>
</dbReference>
<accession>A0A1E7FZE9</accession>
<dbReference type="InParanoid" id="A0A1E7FZE9"/>
<evidence type="ECO:0000256" key="2">
    <source>
        <dbReference type="ARBA" id="ARBA00023125"/>
    </source>
</evidence>
<dbReference type="Gene3D" id="1.10.10.10">
    <property type="entry name" value="Winged helix-like DNA-binding domain superfamily/Winged helix DNA-binding domain"/>
    <property type="match status" value="1"/>
</dbReference>
<dbReference type="OrthoDB" id="60033at2759"/>
<dbReference type="Proteomes" id="UP000095751">
    <property type="component" value="Unassembled WGS sequence"/>
</dbReference>
<feature type="non-terminal residue" evidence="6">
    <location>
        <position position="201"/>
    </location>
</feature>
<dbReference type="SMART" id="SM00415">
    <property type="entry name" value="HSF"/>
    <property type="match status" value="1"/>
</dbReference>
<dbReference type="SUPFAM" id="SSF46785">
    <property type="entry name" value="Winged helix' DNA-binding domain"/>
    <property type="match status" value="1"/>
</dbReference>
<evidence type="ECO:0000256" key="1">
    <source>
        <dbReference type="ARBA" id="ARBA00004123"/>
    </source>
</evidence>
<evidence type="ECO:0000313" key="7">
    <source>
        <dbReference type="Proteomes" id="UP000095751"/>
    </source>
</evidence>
<sequence length="201" mass="22635">MLDRSFSEGYGDVVSWVDDGQAFRVHNAEVFVDHIMRRFFKQTKYKSFQRQLNLYGFNRIQHGNCKGGYKHKFFRRGQRTMCQLIARCAARDKDQEDSTDYIEKLARSGLITKGETGRNNKSIVDDVGNNVKSNNNINSDNMSYDTLNVPTNVSISSNELSNVVLPMVPTSTAASSRLLAGHHQATAAMIAERQHNIDAAI</sequence>
<dbReference type="PANTHER" id="PTHR10015">
    <property type="entry name" value="HEAT SHOCK TRANSCRIPTION FACTOR"/>
    <property type="match status" value="1"/>
</dbReference>
<feature type="domain" description="HSF-type DNA-binding" evidence="5">
    <location>
        <begin position="8"/>
        <end position="88"/>
    </location>
</feature>
<keyword evidence="3" id="KW-0539">Nucleus</keyword>
<comment type="similarity">
    <text evidence="4">Belongs to the HSF family.</text>
</comment>
<protein>
    <recommendedName>
        <fullName evidence="5">HSF-type DNA-binding domain-containing protein</fullName>
    </recommendedName>
</protein>
<dbReference type="InterPro" id="IPR036388">
    <property type="entry name" value="WH-like_DNA-bd_sf"/>
</dbReference>
<reference evidence="6 7" key="1">
    <citation type="submission" date="2016-09" db="EMBL/GenBank/DDBJ databases">
        <title>Extensive genetic diversity and differential bi-allelic expression allows diatom success in the polar Southern Ocean.</title>
        <authorList>
            <consortium name="DOE Joint Genome Institute"/>
            <person name="Mock T."/>
            <person name="Otillar R.P."/>
            <person name="Strauss J."/>
            <person name="Dupont C."/>
            <person name="Frickenhaus S."/>
            <person name="Maumus F."/>
            <person name="Mcmullan M."/>
            <person name="Sanges R."/>
            <person name="Schmutz J."/>
            <person name="Toseland A."/>
            <person name="Valas R."/>
            <person name="Veluchamy A."/>
            <person name="Ward B.J."/>
            <person name="Allen A."/>
            <person name="Barry K."/>
            <person name="Falciatore A."/>
            <person name="Ferrante M."/>
            <person name="Fortunato A.E."/>
            <person name="Gloeckner G."/>
            <person name="Gruber A."/>
            <person name="Hipkin R."/>
            <person name="Janech M."/>
            <person name="Kroth P."/>
            <person name="Leese F."/>
            <person name="Lindquist E."/>
            <person name="Lyon B.R."/>
            <person name="Martin J."/>
            <person name="Mayer C."/>
            <person name="Parker M."/>
            <person name="Quesneville H."/>
            <person name="Raymond J."/>
            <person name="Uhlig C."/>
            <person name="Valentin K.U."/>
            <person name="Worden A.Z."/>
            <person name="Armbrust E.V."/>
            <person name="Bowler C."/>
            <person name="Green B."/>
            <person name="Moulton V."/>
            <person name="Van Oosterhout C."/>
            <person name="Grigoriev I."/>
        </authorList>
    </citation>
    <scope>NUCLEOTIDE SEQUENCE [LARGE SCALE GENOMIC DNA]</scope>
    <source>
        <strain evidence="6 7">CCMP1102</strain>
    </source>
</reference>
<dbReference type="Pfam" id="PF00447">
    <property type="entry name" value="HSF_DNA-bind"/>
    <property type="match status" value="1"/>
</dbReference>